<dbReference type="AlphaFoldDB" id="A0A1N6EFB3"/>
<accession>A0A1N6EFB3</accession>
<reference evidence="2 3" key="1">
    <citation type="submission" date="2016-11" db="EMBL/GenBank/DDBJ databases">
        <authorList>
            <person name="Jaros S."/>
            <person name="Januszkiewicz K."/>
            <person name="Wedrychowicz H."/>
        </authorList>
    </citation>
    <scope>NUCLEOTIDE SEQUENCE [LARGE SCALE GENOMIC DNA]</scope>
    <source>
        <strain evidence="2 3">DSM 24787</strain>
    </source>
</reference>
<evidence type="ECO:0000256" key="1">
    <source>
        <dbReference type="SAM" id="Phobius"/>
    </source>
</evidence>
<name>A0A1N6EFB3_9BACT</name>
<dbReference type="EMBL" id="FSRA01000001">
    <property type="protein sequence ID" value="SIN81700.1"/>
    <property type="molecule type" value="Genomic_DNA"/>
</dbReference>
<protein>
    <submittedName>
        <fullName evidence="2">Uncharacterized protein</fullName>
    </submittedName>
</protein>
<keyword evidence="1" id="KW-0812">Transmembrane</keyword>
<gene>
    <name evidence="2" type="ORF">SAMN04488055_1557</name>
</gene>
<feature type="transmembrane region" description="Helical" evidence="1">
    <location>
        <begin position="21"/>
        <end position="41"/>
    </location>
</feature>
<keyword evidence="1" id="KW-1133">Transmembrane helix</keyword>
<dbReference type="RefSeq" id="WP_262488000.1">
    <property type="nucleotide sequence ID" value="NZ_FSRA01000001.1"/>
</dbReference>
<proteinExistence type="predicted"/>
<organism evidence="2 3">
    <name type="scientific">Chitinophaga niabensis</name>
    <dbReference type="NCBI Taxonomy" id="536979"/>
    <lineage>
        <taxon>Bacteria</taxon>
        <taxon>Pseudomonadati</taxon>
        <taxon>Bacteroidota</taxon>
        <taxon>Chitinophagia</taxon>
        <taxon>Chitinophagales</taxon>
        <taxon>Chitinophagaceae</taxon>
        <taxon>Chitinophaga</taxon>
    </lineage>
</organism>
<dbReference type="Proteomes" id="UP000185003">
    <property type="component" value="Unassembled WGS sequence"/>
</dbReference>
<keyword evidence="3" id="KW-1185">Reference proteome</keyword>
<sequence>MKKIKTKKVKEKKVVSEQLHEILLVTFAAVIILMLVFKTMFL</sequence>
<evidence type="ECO:0000313" key="3">
    <source>
        <dbReference type="Proteomes" id="UP000185003"/>
    </source>
</evidence>
<keyword evidence="1" id="KW-0472">Membrane</keyword>
<evidence type="ECO:0000313" key="2">
    <source>
        <dbReference type="EMBL" id="SIN81700.1"/>
    </source>
</evidence>